<dbReference type="InParanoid" id="A0A7M7J6B2"/>
<keyword evidence="8 10" id="KW-0325">Glycoprotein</keyword>
<accession>A0A7M7J6B2</accession>
<evidence type="ECO:0000256" key="7">
    <source>
        <dbReference type="ARBA" id="ARBA00023170"/>
    </source>
</evidence>
<dbReference type="GO" id="GO:0005000">
    <property type="term" value="F:vasopressin receptor activity"/>
    <property type="evidence" value="ECO:0007669"/>
    <property type="project" value="InterPro"/>
</dbReference>
<dbReference type="PANTHER" id="PTHR24241">
    <property type="entry name" value="NEUROPEPTIDE RECEPTOR-RELATED G-PROTEIN COUPLED RECEPTOR"/>
    <property type="match status" value="1"/>
</dbReference>
<evidence type="ECO:0000256" key="8">
    <source>
        <dbReference type="ARBA" id="ARBA00023180"/>
    </source>
</evidence>
<evidence type="ECO:0000256" key="2">
    <source>
        <dbReference type="ARBA" id="ARBA00022475"/>
    </source>
</evidence>
<dbReference type="PRINTS" id="PR00896">
    <property type="entry name" value="VASOPRESSINR"/>
</dbReference>
<dbReference type="GO" id="GO:0042277">
    <property type="term" value="F:peptide binding"/>
    <property type="evidence" value="ECO:0007669"/>
    <property type="project" value="TreeGrafter"/>
</dbReference>
<evidence type="ECO:0000313" key="13">
    <source>
        <dbReference type="Proteomes" id="UP000594260"/>
    </source>
</evidence>
<keyword evidence="9 10" id="KW-0807">Transducer</keyword>
<evidence type="ECO:0000256" key="10">
    <source>
        <dbReference type="RuleBase" id="RU046427"/>
    </source>
</evidence>
<keyword evidence="4 10" id="KW-1133">Transmembrane helix</keyword>
<dbReference type="Pfam" id="PF00001">
    <property type="entry name" value="7tm_1"/>
    <property type="match status" value="1"/>
</dbReference>
<feature type="transmembrane region" description="Helical" evidence="10">
    <location>
        <begin position="156"/>
        <end position="177"/>
    </location>
</feature>
<feature type="transmembrane region" description="Helical" evidence="10">
    <location>
        <begin position="244"/>
        <end position="264"/>
    </location>
</feature>
<proteinExistence type="inferred from homology"/>
<reference evidence="12" key="1">
    <citation type="submission" date="2021-01" db="UniProtKB">
        <authorList>
            <consortium name="EnsemblMetazoa"/>
        </authorList>
    </citation>
    <scope>IDENTIFICATION</scope>
</reference>
<evidence type="ECO:0000256" key="3">
    <source>
        <dbReference type="ARBA" id="ARBA00022692"/>
    </source>
</evidence>
<name>A0A7M7J6B2_VARDE</name>
<evidence type="ECO:0000256" key="6">
    <source>
        <dbReference type="ARBA" id="ARBA00023136"/>
    </source>
</evidence>
<dbReference type="GO" id="GO:0032870">
    <property type="term" value="P:cellular response to hormone stimulus"/>
    <property type="evidence" value="ECO:0007669"/>
    <property type="project" value="TreeGrafter"/>
</dbReference>
<dbReference type="PROSITE" id="PS50262">
    <property type="entry name" value="G_PROTEIN_RECEP_F1_2"/>
    <property type="match status" value="1"/>
</dbReference>
<dbReference type="OrthoDB" id="5987909at2759"/>
<feature type="transmembrane region" description="Helical" evidence="10">
    <location>
        <begin position="197"/>
        <end position="223"/>
    </location>
</feature>
<feature type="domain" description="G-protein coupled receptors family 1 profile" evidence="11">
    <location>
        <begin position="54"/>
        <end position="293"/>
    </location>
</feature>
<dbReference type="Gene3D" id="1.20.1070.10">
    <property type="entry name" value="Rhodopsin 7-helix transmembrane proteins"/>
    <property type="match status" value="1"/>
</dbReference>
<comment type="similarity">
    <text evidence="10">Belongs to the G-protein coupled receptor 1 family. Vasopressin/oxytocin receptor subfamily.</text>
</comment>
<dbReference type="RefSeq" id="XP_022643674.1">
    <property type="nucleotide sequence ID" value="XM_022787939.1"/>
</dbReference>
<dbReference type="PROSITE" id="PS00237">
    <property type="entry name" value="G_PROTEIN_RECEP_F1_1"/>
    <property type="match status" value="1"/>
</dbReference>
<dbReference type="AlphaFoldDB" id="A0A7M7J6B2"/>
<evidence type="ECO:0000259" key="11">
    <source>
        <dbReference type="PROSITE" id="PS50262"/>
    </source>
</evidence>
<dbReference type="KEGG" id="vde:111242969"/>
<sequence length="349" mass="39335">MDSNSTGSITSSASPLTVIETTSREPPATDFRDEFIATVRVAVLGVALFLTMAGNIVVLVLVLQSKPKSAHLSRIYYFLLHLSIADILVGIFNISPQLVWDIYFRFPLGNFACKIVKFLQVFVLYLSTYVLAGMAVDRYLAIRSGINRPIVVVRTILSVSWLVAAVLASPQLYIFSFQKLPNGAHDCWATFEPPITSFRYVLFFITAVLFIPVTLMALCYTYLSWIISKRSLSHTKLNPIRMTMVMVIVFVLCWTPFCCAQLYLESTGQVPSIFITLFLLVPNLNSCANPWVCLTFSTTLRRKLTDALSFFGFCEHLSVYRSKNAITISILQYRPPNRSKRQPRAYRGA</sequence>
<dbReference type="InterPro" id="IPR001817">
    <property type="entry name" value="Vasoprsn_rcpt"/>
</dbReference>
<feature type="transmembrane region" description="Helical" evidence="10">
    <location>
        <begin position="75"/>
        <end position="95"/>
    </location>
</feature>
<evidence type="ECO:0000256" key="4">
    <source>
        <dbReference type="ARBA" id="ARBA00022989"/>
    </source>
</evidence>
<dbReference type="EnsemblMetazoa" id="XM_022787939">
    <property type="protein sequence ID" value="XP_022643674"/>
    <property type="gene ID" value="LOC111242969"/>
</dbReference>
<dbReference type="PRINTS" id="PR00237">
    <property type="entry name" value="GPCRRHODOPSN"/>
</dbReference>
<dbReference type="OMA" id="TRMHVFI"/>
<keyword evidence="7 10" id="KW-0675">Receptor</keyword>
<organism evidence="12 13">
    <name type="scientific">Varroa destructor</name>
    <name type="common">Honeybee mite</name>
    <dbReference type="NCBI Taxonomy" id="109461"/>
    <lineage>
        <taxon>Eukaryota</taxon>
        <taxon>Metazoa</taxon>
        <taxon>Ecdysozoa</taxon>
        <taxon>Arthropoda</taxon>
        <taxon>Chelicerata</taxon>
        <taxon>Arachnida</taxon>
        <taxon>Acari</taxon>
        <taxon>Parasitiformes</taxon>
        <taxon>Mesostigmata</taxon>
        <taxon>Gamasina</taxon>
        <taxon>Dermanyssoidea</taxon>
        <taxon>Varroidae</taxon>
        <taxon>Varroa</taxon>
    </lineage>
</organism>
<evidence type="ECO:0000313" key="12">
    <source>
        <dbReference type="EnsemblMetazoa" id="XP_022643674"/>
    </source>
</evidence>
<keyword evidence="3 10" id="KW-0812">Transmembrane</keyword>
<dbReference type="GeneID" id="111242969"/>
<feature type="transmembrane region" description="Helical" evidence="10">
    <location>
        <begin position="41"/>
        <end position="63"/>
    </location>
</feature>
<keyword evidence="2" id="KW-1003">Cell membrane</keyword>
<keyword evidence="13" id="KW-1185">Reference proteome</keyword>
<comment type="subcellular location">
    <subcellularLocation>
        <location evidence="1 10">Cell membrane</location>
        <topology evidence="1 10">Multi-pass membrane protein</topology>
    </subcellularLocation>
</comment>
<evidence type="ECO:0000256" key="1">
    <source>
        <dbReference type="ARBA" id="ARBA00004651"/>
    </source>
</evidence>
<dbReference type="InterPro" id="IPR017452">
    <property type="entry name" value="GPCR_Rhodpsn_7TM"/>
</dbReference>
<protein>
    <recommendedName>
        <fullName evidence="11">G-protein coupled receptors family 1 profile domain-containing protein</fullName>
    </recommendedName>
</protein>
<dbReference type="GO" id="GO:0005886">
    <property type="term" value="C:plasma membrane"/>
    <property type="evidence" value="ECO:0007669"/>
    <property type="project" value="UniProtKB-SubCell"/>
</dbReference>
<dbReference type="InterPro" id="IPR000276">
    <property type="entry name" value="GPCR_Rhodpsn"/>
</dbReference>
<feature type="transmembrane region" description="Helical" evidence="10">
    <location>
        <begin position="270"/>
        <end position="294"/>
    </location>
</feature>
<dbReference type="SUPFAM" id="SSF81321">
    <property type="entry name" value="Family A G protein-coupled receptor-like"/>
    <property type="match status" value="1"/>
</dbReference>
<dbReference type="Proteomes" id="UP000594260">
    <property type="component" value="Unplaced"/>
</dbReference>
<evidence type="ECO:0000256" key="9">
    <source>
        <dbReference type="ARBA" id="ARBA00023224"/>
    </source>
</evidence>
<feature type="transmembrane region" description="Helical" evidence="10">
    <location>
        <begin position="115"/>
        <end position="136"/>
    </location>
</feature>
<dbReference type="PANTHER" id="PTHR24241:SF161">
    <property type="entry name" value="G-PROTEIN COUPLED RECEPTORS FAMILY 1 PROFILE DOMAIN-CONTAINING PROTEIN"/>
    <property type="match status" value="1"/>
</dbReference>
<keyword evidence="5 10" id="KW-0297">G-protein coupled receptor</keyword>
<keyword evidence="6 10" id="KW-0472">Membrane</keyword>
<evidence type="ECO:0000256" key="5">
    <source>
        <dbReference type="ARBA" id="ARBA00023040"/>
    </source>
</evidence>